<dbReference type="InterPro" id="IPR003593">
    <property type="entry name" value="AAA+_ATPase"/>
</dbReference>
<evidence type="ECO:0000256" key="2">
    <source>
        <dbReference type="ARBA" id="ARBA00022741"/>
    </source>
</evidence>
<dbReference type="RefSeq" id="WP_233053938.1">
    <property type="nucleotide sequence ID" value="NZ_JAIMJA010000017.1"/>
</dbReference>
<evidence type="ECO:0000313" key="8">
    <source>
        <dbReference type="Proteomes" id="UP001201273"/>
    </source>
</evidence>
<evidence type="ECO:0000259" key="6">
    <source>
        <dbReference type="PROSITE" id="PS50893"/>
    </source>
</evidence>
<organism evidence="7 8">
    <name type="scientific">Motilimonas cestriensis</name>
    <dbReference type="NCBI Taxonomy" id="2742685"/>
    <lineage>
        <taxon>Bacteria</taxon>
        <taxon>Pseudomonadati</taxon>
        <taxon>Pseudomonadota</taxon>
        <taxon>Gammaproteobacteria</taxon>
        <taxon>Alteromonadales</taxon>
        <taxon>Alteromonadales genera incertae sedis</taxon>
        <taxon>Motilimonas</taxon>
    </lineage>
</organism>
<dbReference type="NCBIfam" id="NF010068">
    <property type="entry name" value="PRK13548.1"/>
    <property type="match status" value="1"/>
</dbReference>
<dbReference type="CDD" id="cd03214">
    <property type="entry name" value="ABC_Iron-Siderophores_B12_Hemin"/>
    <property type="match status" value="1"/>
</dbReference>
<name>A0ABS8WB89_9GAMM</name>
<protein>
    <submittedName>
        <fullName evidence="7">Heme ABC transporter ATP-binding protein</fullName>
    </submittedName>
</protein>
<evidence type="ECO:0000256" key="5">
    <source>
        <dbReference type="ARBA" id="ARBA00037066"/>
    </source>
</evidence>
<keyword evidence="4" id="KW-1278">Translocase</keyword>
<dbReference type="InterPro" id="IPR003439">
    <property type="entry name" value="ABC_transporter-like_ATP-bd"/>
</dbReference>
<keyword evidence="3 7" id="KW-0067">ATP-binding</keyword>
<dbReference type="Gene3D" id="3.40.50.300">
    <property type="entry name" value="P-loop containing nucleotide triphosphate hydrolases"/>
    <property type="match status" value="1"/>
</dbReference>
<dbReference type="GO" id="GO:0005524">
    <property type="term" value="F:ATP binding"/>
    <property type="evidence" value="ECO:0007669"/>
    <property type="project" value="UniProtKB-KW"/>
</dbReference>
<dbReference type="Pfam" id="PF00005">
    <property type="entry name" value="ABC_tran"/>
    <property type="match status" value="1"/>
</dbReference>
<keyword evidence="8" id="KW-1185">Reference proteome</keyword>
<dbReference type="InterPro" id="IPR027417">
    <property type="entry name" value="P-loop_NTPase"/>
</dbReference>
<dbReference type="PANTHER" id="PTHR42794:SF1">
    <property type="entry name" value="HEMIN IMPORT ATP-BINDING PROTEIN HMUV"/>
    <property type="match status" value="1"/>
</dbReference>
<comment type="function">
    <text evidence="5">Part of the ABC transporter complex HmuTUV involved in hemin import. Responsible for energy coupling to the transport system.</text>
</comment>
<dbReference type="PANTHER" id="PTHR42794">
    <property type="entry name" value="HEMIN IMPORT ATP-BINDING PROTEIN HMUV"/>
    <property type="match status" value="1"/>
</dbReference>
<dbReference type="SUPFAM" id="SSF52540">
    <property type="entry name" value="P-loop containing nucleoside triphosphate hydrolases"/>
    <property type="match status" value="1"/>
</dbReference>
<dbReference type="EMBL" id="JAIMJA010000017">
    <property type="protein sequence ID" value="MCE2596294.1"/>
    <property type="molecule type" value="Genomic_DNA"/>
</dbReference>
<dbReference type="InterPro" id="IPR017871">
    <property type="entry name" value="ABC_transporter-like_CS"/>
</dbReference>
<proteinExistence type="predicted"/>
<reference evidence="7 8" key="1">
    <citation type="journal article" date="2022" name="Environ. Microbiol. Rep.">
        <title>Eco-phylogenetic analyses reveal divergent evolution of vitamin B12 metabolism in the marine bacterial family 'Psychromonadaceae'.</title>
        <authorList>
            <person name="Jin X."/>
            <person name="Yang Y."/>
            <person name="Cao H."/>
            <person name="Gao B."/>
            <person name="Zhao Z."/>
        </authorList>
    </citation>
    <scope>NUCLEOTIDE SEQUENCE [LARGE SCALE GENOMIC DNA]</scope>
    <source>
        <strain evidence="7 8">MKS20</strain>
    </source>
</reference>
<dbReference type="Proteomes" id="UP001201273">
    <property type="component" value="Unassembled WGS sequence"/>
</dbReference>
<keyword evidence="1" id="KW-0813">Transport</keyword>
<evidence type="ECO:0000313" key="7">
    <source>
        <dbReference type="EMBL" id="MCE2596294.1"/>
    </source>
</evidence>
<accession>A0ABS8WB89</accession>
<evidence type="ECO:0000256" key="3">
    <source>
        <dbReference type="ARBA" id="ARBA00022840"/>
    </source>
</evidence>
<evidence type="ECO:0000256" key="4">
    <source>
        <dbReference type="ARBA" id="ARBA00022967"/>
    </source>
</evidence>
<evidence type="ECO:0000256" key="1">
    <source>
        <dbReference type="ARBA" id="ARBA00022448"/>
    </source>
</evidence>
<comment type="caution">
    <text evidence="7">The sequence shown here is derived from an EMBL/GenBank/DDBJ whole genome shotgun (WGS) entry which is preliminary data.</text>
</comment>
<dbReference type="PROSITE" id="PS50893">
    <property type="entry name" value="ABC_TRANSPORTER_2"/>
    <property type="match status" value="1"/>
</dbReference>
<keyword evidence="2" id="KW-0547">Nucleotide-binding</keyword>
<gene>
    <name evidence="7" type="ORF">K6Y31_15945</name>
</gene>
<dbReference type="SMART" id="SM00382">
    <property type="entry name" value="AAA"/>
    <property type="match status" value="1"/>
</dbReference>
<dbReference type="PROSITE" id="PS00211">
    <property type="entry name" value="ABC_TRANSPORTER_1"/>
    <property type="match status" value="1"/>
</dbReference>
<sequence>MLQAVDVNLTRDDKAVLTEVNVALNCNEVVALVGPNGAGKSSLFNVISGELLSSGQVFIEQLLRDSWSPPELAQRLAILPQSSQLNFPFSAFEVVNIGRMNKTTSHLENERVISQVMSWADIQDKAQNIYTHLSGGEKQRVQLARIFAQIWEKPSQGGRYLLLDEPTAALDLYHQHQLLNLLKELAQQQIGSLVVLHDLNLAARYADRVVVLDHGKVVAQGASNEVFTQSLLKSVFSLECEIITHPTAGYPVILC</sequence>
<feature type="domain" description="ABC transporter" evidence="6">
    <location>
        <begin position="2"/>
        <end position="239"/>
    </location>
</feature>